<dbReference type="PRINTS" id="PR00081">
    <property type="entry name" value="GDHRDH"/>
</dbReference>
<dbReference type="Proteomes" id="UP000626220">
    <property type="component" value="Unassembled WGS sequence"/>
</dbReference>
<dbReference type="PRINTS" id="PR00080">
    <property type="entry name" value="SDRFAMILY"/>
</dbReference>
<organism evidence="2 3">
    <name type="scientific">Seohaeicola zhoushanensis</name>
    <dbReference type="NCBI Taxonomy" id="1569283"/>
    <lineage>
        <taxon>Bacteria</taxon>
        <taxon>Pseudomonadati</taxon>
        <taxon>Pseudomonadota</taxon>
        <taxon>Alphaproteobacteria</taxon>
        <taxon>Rhodobacterales</taxon>
        <taxon>Roseobacteraceae</taxon>
        <taxon>Seohaeicola</taxon>
    </lineage>
</organism>
<dbReference type="Pfam" id="PF13561">
    <property type="entry name" value="adh_short_C2"/>
    <property type="match status" value="1"/>
</dbReference>
<name>A0A8J3MAF3_9RHOB</name>
<comment type="similarity">
    <text evidence="1">Belongs to the short-chain dehydrogenases/reductases (SDR) family.</text>
</comment>
<evidence type="ECO:0000256" key="1">
    <source>
        <dbReference type="ARBA" id="ARBA00006484"/>
    </source>
</evidence>
<sequence length="258" mass="25994">MDMGLDGLRVAISGAGSGIGLEMARHFAAEGARVFIGDANAAALAALAGSDPALLSAPCDVADRGSVAGWLAACVATLGGIDCLVNNAGIAGPTGAVEEIAPEDWDRTLAVNITGQFNLTRLAVPHLRNSANPSILNLSSAAGRLGFALRTPYAASKWAVVGFTKSLAKELGGDGIRVNALLPGLVDGPRIQAVFASKAAAKGITAAEQQAASMAHGSLKRLVPQSELADMAVYLASRHGASISGQAISICGDLEALN</sequence>
<dbReference type="RefSeq" id="WP_189682401.1">
    <property type="nucleotide sequence ID" value="NZ_BNCJ01000022.1"/>
</dbReference>
<proteinExistence type="inferred from homology"/>
<dbReference type="EMBL" id="BNCJ01000022">
    <property type="protein sequence ID" value="GHF69048.1"/>
    <property type="molecule type" value="Genomic_DNA"/>
</dbReference>
<reference evidence="2" key="2">
    <citation type="submission" date="2020-09" db="EMBL/GenBank/DDBJ databases">
        <authorList>
            <person name="Sun Q."/>
            <person name="Kim S."/>
        </authorList>
    </citation>
    <scope>NUCLEOTIDE SEQUENCE</scope>
    <source>
        <strain evidence="2">KCTC 42650</strain>
    </source>
</reference>
<evidence type="ECO:0000313" key="2">
    <source>
        <dbReference type="EMBL" id="GHF69048.1"/>
    </source>
</evidence>
<dbReference type="CDD" id="cd05233">
    <property type="entry name" value="SDR_c"/>
    <property type="match status" value="1"/>
</dbReference>
<evidence type="ECO:0000313" key="3">
    <source>
        <dbReference type="Proteomes" id="UP000626220"/>
    </source>
</evidence>
<accession>A0A8J3MAF3</accession>
<reference evidence="2" key="1">
    <citation type="journal article" date="2014" name="Int. J. Syst. Evol. Microbiol.">
        <title>Complete genome sequence of Corynebacterium casei LMG S-19264T (=DSM 44701T), isolated from a smear-ripened cheese.</title>
        <authorList>
            <consortium name="US DOE Joint Genome Institute (JGI-PGF)"/>
            <person name="Walter F."/>
            <person name="Albersmeier A."/>
            <person name="Kalinowski J."/>
            <person name="Ruckert C."/>
        </authorList>
    </citation>
    <scope>NUCLEOTIDE SEQUENCE</scope>
    <source>
        <strain evidence="2">KCTC 42650</strain>
    </source>
</reference>
<dbReference type="AlphaFoldDB" id="A0A8J3MAF3"/>
<dbReference type="FunFam" id="3.40.50.720:FF:000084">
    <property type="entry name" value="Short-chain dehydrogenase reductase"/>
    <property type="match status" value="1"/>
</dbReference>
<dbReference type="InterPro" id="IPR002347">
    <property type="entry name" value="SDR_fam"/>
</dbReference>
<dbReference type="PANTHER" id="PTHR42760">
    <property type="entry name" value="SHORT-CHAIN DEHYDROGENASES/REDUCTASES FAMILY MEMBER"/>
    <property type="match status" value="1"/>
</dbReference>
<dbReference type="InterPro" id="IPR020904">
    <property type="entry name" value="Sc_DH/Rdtase_CS"/>
</dbReference>
<keyword evidence="3" id="KW-1185">Reference proteome</keyword>
<protein>
    <submittedName>
        <fullName evidence="2">3-ketoacyl-ACP reductase</fullName>
    </submittedName>
</protein>
<gene>
    <name evidence="2" type="ORF">GCM10017056_45210</name>
</gene>
<dbReference type="GO" id="GO:0016616">
    <property type="term" value="F:oxidoreductase activity, acting on the CH-OH group of donors, NAD or NADP as acceptor"/>
    <property type="evidence" value="ECO:0007669"/>
    <property type="project" value="TreeGrafter"/>
</dbReference>
<dbReference type="Gene3D" id="3.40.50.720">
    <property type="entry name" value="NAD(P)-binding Rossmann-like Domain"/>
    <property type="match status" value="1"/>
</dbReference>
<dbReference type="PROSITE" id="PS00061">
    <property type="entry name" value="ADH_SHORT"/>
    <property type="match status" value="1"/>
</dbReference>
<dbReference type="SUPFAM" id="SSF51735">
    <property type="entry name" value="NAD(P)-binding Rossmann-fold domains"/>
    <property type="match status" value="1"/>
</dbReference>
<comment type="caution">
    <text evidence="2">The sequence shown here is derived from an EMBL/GenBank/DDBJ whole genome shotgun (WGS) entry which is preliminary data.</text>
</comment>
<dbReference type="NCBIfam" id="NF009466">
    <property type="entry name" value="PRK12826.1-2"/>
    <property type="match status" value="1"/>
</dbReference>
<dbReference type="InterPro" id="IPR036291">
    <property type="entry name" value="NAD(P)-bd_dom_sf"/>
</dbReference>